<evidence type="ECO:0000313" key="1">
    <source>
        <dbReference type="EMBL" id="KAK5086086.1"/>
    </source>
</evidence>
<comment type="caution">
    <text evidence="1">The sequence shown here is derived from an EMBL/GenBank/DDBJ whole genome shotgun (WGS) entry which is preliminary data.</text>
</comment>
<organism evidence="1 2">
    <name type="scientific">Lithohypha guttulata</name>
    <dbReference type="NCBI Taxonomy" id="1690604"/>
    <lineage>
        <taxon>Eukaryota</taxon>
        <taxon>Fungi</taxon>
        <taxon>Dikarya</taxon>
        <taxon>Ascomycota</taxon>
        <taxon>Pezizomycotina</taxon>
        <taxon>Eurotiomycetes</taxon>
        <taxon>Chaetothyriomycetidae</taxon>
        <taxon>Chaetothyriales</taxon>
        <taxon>Trichomeriaceae</taxon>
        <taxon>Lithohypha</taxon>
    </lineage>
</organism>
<protein>
    <submittedName>
        <fullName evidence="1">Uncharacterized protein</fullName>
    </submittedName>
</protein>
<keyword evidence="2" id="KW-1185">Reference proteome</keyword>
<dbReference type="EMBL" id="JAVRRG010000101">
    <property type="protein sequence ID" value="KAK5086086.1"/>
    <property type="molecule type" value="Genomic_DNA"/>
</dbReference>
<evidence type="ECO:0000313" key="2">
    <source>
        <dbReference type="Proteomes" id="UP001345013"/>
    </source>
</evidence>
<accession>A0ABR0K3Z3</accession>
<gene>
    <name evidence="1" type="ORF">LTR24_007091</name>
</gene>
<name>A0ABR0K3Z3_9EURO</name>
<dbReference type="Proteomes" id="UP001345013">
    <property type="component" value="Unassembled WGS sequence"/>
</dbReference>
<reference evidence="1 2" key="1">
    <citation type="submission" date="2023-08" db="EMBL/GenBank/DDBJ databases">
        <title>Black Yeasts Isolated from many extreme environments.</title>
        <authorList>
            <person name="Coleine C."/>
            <person name="Stajich J.E."/>
            <person name="Selbmann L."/>
        </authorList>
    </citation>
    <scope>NUCLEOTIDE SEQUENCE [LARGE SCALE GENOMIC DNA]</scope>
    <source>
        <strain evidence="1 2">CCFEE 5885</strain>
    </source>
</reference>
<proteinExistence type="predicted"/>
<sequence>MATTAQNPAEKQIRAITEQLRTALTTHQGRAHIPADRQFLQQVNSLLAQAPALITSFNGHWPYLQPAARSEGKFRGYIAKLTRLSISIVAKSDWPLGKLERGLRSHGYRYSHIFRDDRRIRRRLEGAIAKYMSEYTDRGLYDRWEEDYHGANYSDCWIASRGVISIMYAFCDAVHEGEGFDKEVRPRVNRIACEIVVGC</sequence>